<sequence length="237" mass="26807">MASYTLIMMLCAQIISISSAPLQMQYQSQLSVQPTQEELLQHQLFALQQLQNLQNLQMMNEMNNYFSQAVQRQSPPLMILLPEDQLNNWNQMQDLTRNVNVKTKNNEQKDENDDMDSVVIDAEPQMEPSPEPSPKKAILLIPNRGRFSIGGLISAIPFLPIEVNVPDTISWIYDGIAGIIAGIGQRLPFKRPTQTPETPGSDANVRLLIKRLQNRNQNVPAPILMLPDVAQVYPMQF</sequence>
<name>A0ABR3GYE3_LOXSC</name>
<feature type="chain" id="PRO_5045280491" evidence="1">
    <location>
        <begin position="20"/>
        <end position="237"/>
    </location>
</feature>
<accession>A0ABR3GYE3</accession>
<keyword evidence="3" id="KW-1185">Reference proteome</keyword>
<dbReference type="Proteomes" id="UP001549920">
    <property type="component" value="Unassembled WGS sequence"/>
</dbReference>
<keyword evidence="1" id="KW-0732">Signal</keyword>
<evidence type="ECO:0000256" key="1">
    <source>
        <dbReference type="SAM" id="SignalP"/>
    </source>
</evidence>
<evidence type="ECO:0000313" key="3">
    <source>
        <dbReference type="Proteomes" id="UP001549920"/>
    </source>
</evidence>
<protein>
    <submittedName>
        <fullName evidence="2">Uncharacterized protein</fullName>
    </submittedName>
</protein>
<feature type="signal peptide" evidence="1">
    <location>
        <begin position="1"/>
        <end position="19"/>
    </location>
</feature>
<gene>
    <name evidence="2" type="ORF">ABMA27_017010</name>
</gene>
<reference evidence="2 3" key="1">
    <citation type="submission" date="2024-06" db="EMBL/GenBank/DDBJ databases">
        <title>A chromosome-level genome assembly of beet webworm, Loxostege sticticalis.</title>
        <authorList>
            <person name="Zhang Y."/>
        </authorList>
    </citation>
    <scope>NUCLEOTIDE SEQUENCE [LARGE SCALE GENOMIC DNA]</scope>
    <source>
        <strain evidence="2">AQ026</strain>
        <tissue evidence="2">Whole body</tissue>
    </source>
</reference>
<comment type="caution">
    <text evidence="2">The sequence shown here is derived from an EMBL/GenBank/DDBJ whole genome shotgun (WGS) entry which is preliminary data.</text>
</comment>
<proteinExistence type="predicted"/>
<dbReference type="EMBL" id="JBEUOH010000074">
    <property type="protein sequence ID" value="KAL0852530.1"/>
    <property type="molecule type" value="Genomic_DNA"/>
</dbReference>
<evidence type="ECO:0000313" key="2">
    <source>
        <dbReference type="EMBL" id="KAL0852530.1"/>
    </source>
</evidence>
<organism evidence="2 3">
    <name type="scientific">Loxostege sticticalis</name>
    <name type="common">Beet webworm moth</name>
    <dbReference type="NCBI Taxonomy" id="481309"/>
    <lineage>
        <taxon>Eukaryota</taxon>
        <taxon>Metazoa</taxon>
        <taxon>Ecdysozoa</taxon>
        <taxon>Arthropoda</taxon>
        <taxon>Hexapoda</taxon>
        <taxon>Insecta</taxon>
        <taxon>Pterygota</taxon>
        <taxon>Neoptera</taxon>
        <taxon>Endopterygota</taxon>
        <taxon>Lepidoptera</taxon>
        <taxon>Glossata</taxon>
        <taxon>Ditrysia</taxon>
        <taxon>Pyraloidea</taxon>
        <taxon>Crambidae</taxon>
        <taxon>Pyraustinae</taxon>
        <taxon>Loxostege</taxon>
    </lineage>
</organism>